<evidence type="ECO:0000313" key="14">
    <source>
        <dbReference type="EMBL" id="MDQ0365226.1"/>
    </source>
</evidence>
<feature type="transmembrane region" description="Helical" evidence="12">
    <location>
        <begin position="96"/>
        <end position="114"/>
    </location>
</feature>
<evidence type="ECO:0000256" key="12">
    <source>
        <dbReference type="SAM" id="Phobius"/>
    </source>
</evidence>
<sequence length="400" mass="42908">METCPQCAAGLVAPGGGPPWCPACEWNLDAYDERRVPQLGWRVLDRRAHRLAYRLTMDPSRAGGRARWLLLAASVLLLAVIAGIAGLGAWIVYTTWLSFATVIGVLLLLLGYVLRPRLGRLDPDADRLAPQNAPALFALLRRVADATGVPMPDVVLVDSRLNASASAVGLRRTKVLTIGLPLWAVLTPQERVALLGHELGHFVNGDVRRGPLTGVATRTLGELSLMFRPAAPSGGSLLMMAADLLARAVLRVAHSGTVAAYVLLVWLSMRDSRHAEYLADDLAVRAAGTEAAVSFFDLLARSETLDMYVRRDARAGLSPAAARASVAALRTADPVVRQRSIREEVSMFASHPPSGLRARRIAQLPPAAPAVLLTDADDIAIDAELDKRYASARREIAIGG</sequence>
<dbReference type="GO" id="GO:0046872">
    <property type="term" value="F:metal ion binding"/>
    <property type="evidence" value="ECO:0007669"/>
    <property type="project" value="UniProtKB-KW"/>
</dbReference>
<feature type="transmembrane region" description="Helical" evidence="12">
    <location>
        <begin position="248"/>
        <end position="269"/>
    </location>
</feature>
<dbReference type="GO" id="GO:0006508">
    <property type="term" value="P:proteolysis"/>
    <property type="evidence" value="ECO:0007669"/>
    <property type="project" value="UniProtKB-KW"/>
</dbReference>
<dbReference type="Pfam" id="PF01435">
    <property type="entry name" value="Peptidase_M48"/>
    <property type="match status" value="1"/>
</dbReference>
<dbReference type="Gene3D" id="3.30.2010.10">
    <property type="entry name" value="Metalloproteases ('zincins'), catalytic domain"/>
    <property type="match status" value="1"/>
</dbReference>
<dbReference type="InterPro" id="IPR050083">
    <property type="entry name" value="HtpX_protease"/>
</dbReference>
<organism evidence="14 15">
    <name type="scientific">Catenuloplanes indicus</name>
    <dbReference type="NCBI Taxonomy" id="137267"/>
    <lineage>
        <taxon>Bacteria</taxon>
        <taxon>Bacillati</taxon>
        <taxon>Actinomycetota</taxon>
        <taxon>Actinomycetes</taxon>
        <taxon>Micromonosporales</taxon>
        <taxon>Micromonosporaceae</taxon>
        <taxon>Catenuloplanes</taxon>
    </lineage>
</organism>
<evidence type="ECO:0000256" key="8">
    <source>
        <dbReference type="ARBA" id="ARBA00022989"/>
    </source>
</evidence>
<keyword evidence="6 11" id="KW-0378">Hydrolase</keyword>
<evidence type="ECO:0000256" key="10">
    <source>
        <dbReference type="ARBA" id="ARBA00023136"/>
    </source>
</evidence>
<comment type="subcellular location">
    <subcellularLocation>
        <location evidence="1">Cell membrane</location>
        <topology evidence="1">Multi-pass membrane protein</topology>
    </subcellularLocation>
</comment>
<keyword evidence="4 12" id="KW-0812">Transmembrane</keyword>
<evidence type="ECO:0000256" key="6">
    <source>
        <dbReference type="ARBA" id="ARBA00022801"/>
    </source>
</evidence>
<keyword evidence="8 12" id="KW-1133">Transmembrane helix</keyword>
<keyword evidence="3 11" id="KW-0645">Protease</keyword>
<feature type="transmembrane region" description="Helical" evidence="12">
    <location>
        <begin position="68"/>
        <end position="90"/>
    </location>
</feature>
<evidence type="ECO:0000256" key="4">
    <source>
        <dbReference type="ARBA" id="ARBA00022692"/>
    </source>
</evidence>
<evidence type="ECO:0000259" key="13">
    <source>
        <dbReference type="Pfam" id="PF01435"/>
    </source>
</evidence>
<dbReference type="GO" id="GO:0005886">
    <property type="term" value="C:plasma membrane"/>
    <property type="evidence" value="ECO:0007669"/>
    <property type="project" value="UniProtKB-SubCell"/>
</dbReference>
<keyword evidence="10 12" id="KW-0472">Membrane</keyword>
<keyword evidence="7 11" id="KW-0862">Zinc</keyword>
<keyword evidence="15" id="KW-1185">Reference proteome</keyword>
<proteinExistence type="inferred from homology"/>
<evidence type="ECO:0000256" key="1">
    <source>
        <dbReference type="ARBA" id="ARBA00004651"/>
    </source>
</evidence>
<evidence type="ECO:0000256" key="3">
    <source>
        <dbReference type="ARBA" id="ARBA00022670"/>
    </source>
</evidence>
<dbReference type="AlphaFoldDB" id="A0AAE3VWQ8"/>
<evidence type="ECO:0000256" key="11">
    <source>
        <dbReference type="RuleBase" id="RU003983"/>
    </source>
</evidence>
<dbReference type="CDD" id="cd07328">
    <property type="entry name" value="M48_Ste24p_like"/>
    <property type="match status" value="1"/>
</dbReference>
<dbReference type="PANTHER" id="PTHR43221">
    <property type="entry name" value="PROTEASE HTPX"/>
    <property type="match status" value="1"/>
</dbReference>
<dbReference type="GO" id="GO:0004222">
    <property type="term" value="F:metalloendopeptidase activity"/>
    <property type="evidence" value="ECO:0007669"/>
    <property type="project" value="InterPro"/>
</dbReference>
<dbReference type="Proteomes" id="UP001240236">
    <property type="component" value="Unassembled WGS sequence"/>
</dbReference>
<protein>
    <submittedName>
        <fullName evidence="14">Zn-dependent protease with chaperone function</fullName>
    </submittedName>
</protein>
<keyword evidence="2" id="KW-1003">Cell membrane</keyword>
<evidence type="ECO:0000313" key="15">
    <source>
        <dbReference type="Proteomes" id="UP001240236"/>
    </source>
</evidence>
<keyword evidence="5" id="KW-0479">Metal-binding</keyword>
<dbReference type="PANTHER" id="PTHR43221:SF1">
    <property type="entry name" value="PROTEASE HTPX"/>
    <property type="match status" value="1"/>
</dbReference>
<accession>A0AAE3VWQ8</accession>
<evidence type="ECO:0000256" key="2">
    <source>
        <dbReference type="ARBA" id="ARBA00022475"/>
    </source>
</evidence>
<dbReference type="RefSeq" id="WP_307237608.1">
    <property type="nucleotide sequence ID" value="NZ_JAUSUZ010000001.1"/>
</dbReference>
<comment type="caution">
    <text evidence="14">The sequence shown here is derived from an EMBL/GenBank/DDBJ whole genome shotgun (WGS) entry which is preliminary data.</text>
</comment>
<feature type="domain" description="Peptidase M48" evidence="13">
    <location>
        <begin position="131"/>
        <end position="362"/>
    </location>
</feature>
<dbReference type="InterPro" id="IPR001915">
    <property type="entry name" value="Peptidase_M48"/>
</dbReference>
<dbReference type="EMBL" id="JAUSUZ010000001">
    <property type="protein sequence ID" value="MDQ0365226.1"/>
    <property type="molecule type" value="Genomic_DNA"/>
</dbReference>
<gene>
    <name evidence="14" type="ORF">J2S42_001895</name>
</gene>
<reference evidence="14 15" key="1">
    <citation type="submission" date="2023-07" db="EMBL/GenBank/DDBJ databases">
        <title>Sequencing the genomes of 1000 actinobacteria strains.</title>
        <authorList>
            <person name="Klenk H.-P."/>
        </authorList>
    </citation>
    <scope>NUCLEOTIDE SEQUENCE [LARGE SCALE GENOMIC DNA]</scope>
    <source>
        <strain evidence="14 15">DSM 44709</strain>
    </source>
</reference>
<name>A0AAE3VWQ8_9ACTN</name>
<comment type="cofactor">
    <cofactor evidence="11">
        <name>Zn(2+)</name>
        <dbReference type="ChEBI" id="CHEBI:29105"/>
    </cofactor>
    <text evidence="11">Binds 1 zinc ion per subunit.</text>
</comment>
<evidence type="ECO:0000256" key="5">
    <source>
        <dbReference type="ARBA" id="ARBA00022723"/>
    </source>
</evidence>
<evidence type="ECO:0000256" key="7">
    <source>
        <dbReference type="ARBA" id="ARBA00022833"/>
    </source>
</evidence>
<evidence type="ECO:0000256" key="9">
    <source>
        <dbReference type="ARBA" id="ARBA00023049"/>
    </source>
</evidence>
<keyword evidence="9 11" id="KW-0482">Metalloprotease</keyword>
<comment type="similarity">
    <text evidence="11">Belongs to the peptidase M48 family.</text>
</comment>